<evidence type="ECO:0000256" key="4">
    <source>
        <dbReference type="PIRSR" id="PIRSR001112-1"/>
    </source>
</evidence>
<dbReference type="SUPFAM" id="SSF53474">
    <property type="entry name" value="alpha/beta-Hydrolases"/>
    <property type="match status" value="1"/>
</dbReference>
<dbReference type="GO" id="GO:0097176">
    <property type="term" value="P:epoxide metabolic process"/>
    <property type="evidence" value="ECO:0007669"/>
    <property type="project" value="TreeGrafter"/>
</dbReference>
<feature type="active site" description="Nucleophile" evidence="4">
    <location>
        <position position="195"/>
    </location>
</feature>
<feature type="active site" description="Proton acceptor" evidence="4">
    <location>
        <position position="384"/>
    </location>
</feature>
<dbReference type="PIRSF" id="PIRSF001112">
    <property type="entry name" value="Epoxide_hydrolase"/>
    <property type="match status" value="1"/>
</dbReference>
<evidence type="ECO:0000256" key="2">
    <source>
        <dbReference type="ARBA" id="ARBA00022797"/>
    </source>
</evidence>
<organism evidence="6 7">
    <name type="scientific">Cytospora leucostoma</name>
    <dbReference type="NCBI Taxonomy" id="1230097"/>
    <lineage>
        <taxon>Eukaryota</taxon>
        <taxon>Fungi</taxon>
        <taxon>Dikarya</taxon>
        <taxon>Ascomycota</taxon>
        <taxon>Pezizomycotina</taxon>
        <taxon>Sordariomycetes</taxon>
        <taxon>Sordariomycetidae</taxon>
        <taxon>Diaporthales</taxon>
        <taxon>Cytosporaceae</taxon>
        <taxon>Cytospora</taxon>
    </lineage>
</organism>
<evidence type="ECO:0000313" key="6">
    <source>
        <dbReference type="EMBL" id="ROW15208.1"/>
    </source>
</evidence>
<dbReference type="GO" id="GO:0004301">
    <property type="term" value="F:epoxide hydrolase activity"/>
    <property type="evidence" value="ECO:0007669"/>
    <property type="project" value="TreeGrafter"/>
</dbReference>
<protein>
    <recommendedName>
        <fullName evidence="5">Epoxide hydrolase N-terminal domain-containing protein</fullName>
    </recommendedName>
</protein>
<comment type="similarity">
    <text evidence="1">Belongs to the peptidase S33 family.</text>
</comment>
<accession>A0A423XG64</accession>
<evidence type="ECO:0000313" key="7">
    <source>
        <dbReference type="Proteomes" id="UP000285146"/>
    </source>
</evidence>
<dbReference type="PANTHER" id="PTHR21661:SF35">
    <property type="entry name" value="EPOXIDE HYDROLASE"/>
    <property type="match status" value="1"/>
</dbReference>
<dbReference type="InterPro" id="IPR010497">
    <property type="entry name" value="Epoxide_hydro_N"/>
</dbReference>
<dbReference type="Proteomes" id="UP000285146">
    <property type="component" value="Unassembled WGS sequence"/>
</dbReference>
<feature type="active site" description="Proton donor" evidence="4">
    <location>
        <position position="329"/>
    </location>
</feature>
<keyword evidence="7" id="KW-1185">Reference proteome</keyword>
<dbReference type="STRING" id="1230097.A0A423XG64"/>
<dbReference type="OrthoDB" id="7130006at2759"/>
<keyword evidence="2" id="KW-0058">Aromatic hydrocarbons catabolism</keyword>
<dbReference type="InterPro" id="IPR016292">
    <property type="entry name" value="Epoxide_hydrolase"/>
</dbReference>
<feature type="domain" description="Epoxide hydrolase N-terminal" evidence="5">
    <location>
        <begin position="4"/>
        <end position="118"/>
    </location>
</feature>
<keyword evidence="3" id="KW-0378">Hydrolase</keyword>
<dbReference type="PANTHER" id="PTHR21661">
    <property type="entry name" value="EPOXIDE HYDROLASE 1-RELATED"/>
    <property type="match status" value="1"/>
</dbReference>
<dbReference type="Pfam" id="PF06441">
    <property type="entry name" value="EHN"/>
    <property type="match status" value="1"/>
</dbReference>
<dbReference type="Gene3D" id="3.40.50.1820">
    <property type="entry name" value="alpha/beta hydrolase"/>
    <property type="match status" value="1"/>
</dbReference>
<dbReference type="InterPro" id="IPR000639">
    <property type="entry name" value="Epox_hydrolase-like"/>
</dbReference>
<reference evidence="6 7" key="1">
    <citation type="submission" date="2015-09" db="EMBL/GenBank/DDBJ databases">
        <title>Host preference determinants of Valsa canker pathogens revealed by comparative genomics.</title>
        <authorList>
            <person name="Yin Z."/>
            <person name="Huang L."/>
        </authorList>
    </citation>
    <scope>NUCLEOTIDE SEQUENCE [LARGE SCALE GENOMIC DNA]</scope>
    <source>
        <strain evidence="6 7">SXYLt</strain>
    </source>
</reference>
<dbReference type="InParanoid" id="A0A423XG64"/>
<dbReference type="PRINTS" id="PR00412">
    <property type="entry name" value="EPOXHYDRLASE"/>
</dbReference>
<gene>
    <name evidence="6" type="ORF">VPNG_03053</name>
</gene>
<evidence type="ECO:0000259" key="5">
    <source>
        <dbReference type="Pfam" id="PF06441"/>
    </source>
</evidence>
<evidence type="ECO:0000256" key="1">
    <source>
        <dbReference type="ARBA" id="ARBA00010088"/>
    </source>
</evidence>
<evidence type="ECO:0000256" key="3">
    <source>
        <dbReference type="ARBA" id="ARBA00022801"/>
    </source>
</evidence>
<proteinExistence type="inferred from homology"/>
<sequence length="421" mass="47013">MANIKPFKISIPDSDISRLKTKLSLATFPQDVEMSDSWSYGAPLKDIKRLASHWQSGFDWRAAESSINAQLPQFTTAVPVAGFGDVEVHFVHQRSPRAGDDSIPLLFCHGWPGSFLEVAKVLPHLTGTHDGDVDGDGEDGGQQRPTFHVVAPSLPNFGFSGKVSKPGFGLKQYAQVCHSLMLRLGYERYATQGGDWGFGITRWVGLQFPEHVLASHFNMILVRRPPTLAGHPAEFMKHALLPYSRAEREGMERTRWFAEEGMGYNLEQSTRPHTLGFALADSPVALLAWVYEKLHDWTDGYPWTDDEVLTWISIYAFSTAGPDASVRIYYESRRQNDIALGAGYHGKVPLGFSYFPRDLILRPNTWGRTLGPVVFEKRHVDGGHFAAYERPDELVDDLRTMFGKGGGANNVVKQSKPQPRV</sequence>
<dbReference type="InterPro" id="IPR029058">
    <property type="entry name" value="AB_hydrolase_fold"/>
</dbReference>
<comment type="caution">
    <text evidence="6">The sequence shown here is derived from an EMBL/GenBank/DDBJ whole genome shotgun (WGS) entry which is preliminary data.</text>
</comment>
<name>A0A423XG64_9PEZI</name>
<dbReference type="EMBL" id="LKEB01000010">
    <property type="protein sequence ID" value="ROW15208.1"/>
    <property type="molecule type" value="Genomic_DNA"/>
</dbReference>
<dbReference type="AlphaFoldDB" id="A0A423XG64"/>